<dbReference type="InterPro" id="IPR036396">
    <property type="entry name" value="Cyt_P450_sf"/>
</dbReference>
<dbReference type="EnsemblMetazoa" id="XM_038202711.1">
    <property type="protein sequence ID" value="XP_038058639.1"/>
    <property type="gene ID" value="LOC119729930"/>
</dbReference>
<dbReference type="PRINTS" id="PR00385">
    <property type="entry name" value="P450"/>
</dbReference>
<dbReference type="FunFam" id="1.10.630.10:FF:000036">
    <property type="entry name" value="CYtochrome P450 family"/>
    <property type="match status" value="1"/>
</dbReference>
<dbReference type="GO" id="GO:0016712">
    <property type="term" value="F:oxidoreductase activity, acting on paired donors, with incorporation or reduction of molecular oxygen, reduced flavin or flavoprotein as one donor, and incorporation of one atom of oxygen"/>
    <property type="evidence" value="ECO:0007669"/>
    <property type="project" value="TreeGrafter"/>
</dbReference>
<dbReference type="GO" id="GO:0005737">
    <property type="term" value="C:cytoplasm"/>
    <property type="evidence" value="ECO:0007669"/>
    <property type="project" value="TreeGrafter"/>
</dbReference>
<comment type="similarity">
    <text evidence="2 8">Belongs to the cytochrome P450 family.</text>
</comment>
<keyword evidence="6 8" id="KW-0503">Monooxygenase</keyword>
<dbReference type="PRINTS" id="PR00463">
    <property type="entry name" value="EP450I"/>
</dbReference>
<feature type="region of interest" description="Disordered" evidence="9">
    <location>
        <begin position="540"/>
        <end position="563"/>
    </location>
</feature>
<dbReference type="InterPro" id="IPR017972">
    <property type="entry name" value="Cyt_P450_CS"/>
</dbReference>
<sequence length="563" mass="64228">MGDSVKHLLPVEFMLKFLKTITQNNSHRRLFHVTVILSLIYAIINRRRKQRALQANPARGLPLPPGPWGWPILGIMPSLAGGKPHHVLTEMSKTYGPIMSFMMGSFRTVVLSDYDLIKEAFAKSGDKFSDRPKVFMFENIHPAGAGVVLNYYETGNWKDNRRFTLRALRKLGMGKAAMMEDRIIEEAGFVIRSFDQQQGRPFRSCDFTNLAVANMINSLVFGKRADYDDPVFLEVITKMLDLFKHLGVCLFNFIPMMKYLPGSGYWETAKIPKFFEDMWYRPHVMEHVKTFNANHIRDFVDAYLHEHFLKEGSHYHYDDAAAMGAVGDVFGAGLETTSVALDWVIMCLTKYPEVQEKAQRELDEVVGRHRMPQWADRQNLHYVMAMLDEVMRWSAGGPFGVPHSPIEDTEFRGYFIPKGAVVIPNLHAVMHNPDVFPDPGAVKPERFLNSDGKFVKHEHMSQFSVGRRACVGEHLARMEIYTIVTHIIHTFTLRAPNGDTDSIRTEGIMGLSKNPCPYKLCAIRRTDTYDVTEIPMDLLSDDNNNNNTLDSNNNNNEAKHCVH</sequence>
<dbReference type="Proteomes" id="UP000887568">
    <property type="component" value="Unplaced"/>
</dbReference>
<evidence type="ECO:0000256" key="4">
    <source>
        <dbReference type="ARBA" id="ARBA00023002"/>
    </source>
</evidence>
<evidence type="ECO:0000256" key="6">
    <source>
        <dbReference type="ARBA" id="ARBA00023033"/>
    </source>
</evidence>
<evidence type="ECO:0000256" key="5">
    <source>
        <dbReference type="ARBA" id="ARBA00023004"/>
    </source>
</evidence>
<keyword evidence="4 8" id="KW-0560">Oxidoreductase</keyword>
<comment type="cofactor">
    <cofactor evidence="1 7">
        <name>heme</name>
        <dbReference type="ChEBI" id="CHEBI:30413"/>
    </cofactor>
</comment>
<dbReference type="Pfam" id="PF00067">
    <property type="entry name" value="p450"/>
    <property type="match status" value="1"/>
</dbReference>
<accession>A0A914A528</accession>
<dbReference type="GeneID" id="119729930"/>
<dbReference type="OMA" id="VPHSPIE"/>
<reference evidence="10" key="1">
    <citation type="submission" date="2022-11" db="UniProtKB">
        <authorList>
            <consortium name="EnsemblMetazoa"/>
        </authorList>
    </citation>
    <scope>IDENTIFICATION</scope>
</reference>
<organism evidence="10 11">
    <name type="scientific">Patiria miniata</name>
    <name type="common">Bat star</name>
    <name type="synonym">Asterina miniata</name>
    <dbReference type="NCBI Taxonomy" id="46514"/>
    <lineage>
        <taxon>Eukaryota</taxon>
        <taxon>Metazoa</taxon>
        <taxon>Echinodermata</taxon>
        <taxon>Eleutherozoa</taxon>
        <taxon>Asterozoa</taxon>
        <taxon>Asteroidea</taxon>
        <taxon>Valvatacea</taxon>
        <taxon>Valvatida</taxon>
        <taxon>Asterinidae</taxon>
        <taxon>Patiria</taxon>
    </lineage>
</organism>
<feature type="binding site" description="axial binding residue" evidence="7">
    <location>
        <position position="470"/>
    </location>
    <ligand>
        <name>heme</name>
        <dbReference type="ChEBI" id="CHEBI:30413"/>
    </ligand>
    <ligandPart>
        <name>Fe</name>
        <dbReference type="ChEBI" id="CHEBI:18248"/>
    </ligandPart>
</feature>
<dbReference type="GO" id="GO:0020037">
    <property type="term" value="F:heme binding"/>
    <property type="evidence" value="ECO:0007669"/>
    <property type="project" value="InterPro"/>
</dbReference>
<dbReference type="Gene3D" id="1.10.630.10">
    <property type="entry name" value="Cytochrome P450"/>
    <property type="match status" value="1"/>
</dbReference>
<dbReference type="GO" id="GO:0008395">
    <property type="term" value="F:steroid hydroxylase activity"/>
    <property type="evidence" value="ECO:0007669"/>
    <property type="project" value="TreeGrafter"/>
</dbReference>
<proteinExistence type="inferred from homology"/>
<dbReference type="InterPro" id="IPR001128">
    <property type="entry name" value="Cyt_P450"/>
</dbReference>
<keyword evidence="5 7" id="KW-0408">Iron</keyword>
<dbReference type="InterPro" id="IPR002401">
    <property type="entry name" value="Cyt_P450_E_grp-I"/>
</dbReference>
<dbReference type="RefSeq" id="XP_038058639.1">
    <property type="nucleotide sequence ID" value="XM_038202711.1"/>
</dbReference>
<evidence type="ECO:0000313" key="10">
    <source>
        <dbReference type="EnsemblMetazoa" id="XP_038058639.1"/>
    </source>
</evidence>
<evidence type="ECO:0008006" key="12">
    <source>
        <dbReference type="Google" id="ProtNLM"/>
    </source>
</evidence>
<feature type="compositionally biased region" description="Low complexity" evidence="9">
    <location>
        <begin position="540"/>
        <end position="556"/>
    </location>
</feature>
<keyword evidence="11" id="KW-1185">Reference proteome</keyword>
<evidence type="ECO:0000256" key="7">
    <source>
        <dbReference type="PIRSR" id="PIRSR602401-1"/>
    </source>
</evidence>
<name>A0A914A528_PATMI</name>
<dbReference type="InterPro" id="IPR050182">
    <property type="entry name" value="Cytochrome_P450_fam2"/>
</dbReference>
<protein>
    <recommendedName>
        <fullName evidence="12">Cytochrome P450</fullName>
    </recommendedName>
</protein>
<evidence type="ECO:0000256" key="8">
    <source>
        <dbReference type="RuleBase" id="RU000461"/>
    </source>
</evidence>
<dbReference type="OrthoDB" id="1055148at2759"/>
<keyword evidence="7 8" id="KW-0349">Heme</keyword>
<dbReference type="SUPFAM" id="SSF48264">
    <property type="entry name" value="Cytochrome P450"/>
    <property type="match status" value="1"/>
</dbReference>
<evidence type="ECO:0000256" key="2">
    <source>
        <dbReference type="ARBA" id="ARBA00010617"/>
    </source>
</evidence>
<evidence type="ECO:0000256" key="3">
    <source>
        <dbReference type="ARBA" id="ARBA00022723"/>
    </source>
</evidence>
<evidence type="ECO:0000256" key="9">
    <source>
        <dbReference type="SAM" id="MobiDB-lite"/>
    </source>
</evidence>
<dbReference type="PROSITE" id="PS00086">
    <property type="entry name" value="CYTOCHROME_P450"/>
    <property type="match status" value="1"/>
</dbReference>
<dbReference type="PANTHER" id="PTHR24300:SF397">
    <property type="entry name" value="CYTOCHROME P450 2U1"/>
    <property type="match status" value="1"/>
</dbReference>
<dbReference type="GO" id="GO:0005506">
    <property type="term" value="F:iron ion binding"/>
    <property type="evidence" value="ECO:0007669"/>
    <property type="project" value="InterPro"/>
</dbReference>
<evidence type="ECO:0000256" key="1">
    <source>
        <dbReference type="ARBA" id="ARBA00001971"/>
    </source>
</evidence>
<evidence type="ECO:0000313" key="11">
    <source>
        <dbReference type="Proteomes" id="UP000887568"/>
    </source>
</evidence>
<dbReference type="AlphaFoldDB" id="A0A914A528"/>
<dbReference type="GO" id="GO:0006805">
    <property type="term" value="P:xenobiotic metabolic process"/>
    <property type="evidence" value="ECO:0007669"/>
    <property type="project" value="TreeGrafter"/>
</dbReference>
<dbReference type="GO" id="GO:0006082">
    <property type="term" value="P:organic acid metabolic process"/>
    <property type="evidence" value="ECO:0007669"/>
    <property type="project" value="TreeGrafter"/>
</dbReference>
<keyword evidence="3 7" id="KW-0479">Metal-binding</keyword>
<dbReference type="PANTHER" id="PTHR24300">
    <property type="entry name" value="CYTOCHROME P450 508A4-RELATED"/>
    <property type="match status" value="1"/>
</dbReference>